<accession>A0A8K0UYP4</accession>
<keyword evidence="3" id="KW-1185">Reference proteome</keyword>
<dbReference type="OrthoDB" id="3197626at2759"/>
<keyword evidence="1" id="KW-0812">Transmembrane</keyword>
<evidence type="ECO:0000256" key="1">
    <source>
        <dbReference type="SAM" id="Phobius"/>
    </source>
</evidence>
<organism evidence="2 3">
    <name type="scientific">Cristinia sonorae</name>
    <dbReference type="NCBI Taxonomy" id="1940300"/>
    <lineage>
        <taxon>Eukaryota</taxon>
        <taxon>Fungi</taxon>
        <taxon>Dikarya</taxon>
        <taxon>Basidiomycota</taxon>
        <taxon>Agaricomycotina</taxon>
        <taxon>Agaricomycetes</taxon>
        <taxon>Agaricomycetidae</taxon>
        <taxon>Agaricales</taxon>
        <taxon>Pleurotineae</taxon>
        <taxon>Stephanosporaceae</taxon>
        <taxon>Cristinia</taxon>
    </lineage>
</organism>
<comment type="caution">
    <text evidence="2">The sequence shown here is derived from an EMBL/GenBank/DDBJ whole genome shotgun (WGS) entry which is preliminary data.</text>
</comment>
<name>A0A8K0UYP4_9AGAR</name>
<feature type="transmembrane region" description="Helical" evidence="1">
    <location>
        <begin position="160"/>
        <end position="181"/>
    </location>
</feature>
<proteinExistence type="predicted"/>
<reference evidence="2" key="1">
    <citation type="journal article" date="2021" name="New Phytol.">
        <title>Evolutionary innovations through gain and loss of genes in the ectomycorrhizal Boletales.</title>
        <authorList>
            <person name="Wu G."/>
            <person name="Miyauchi S."/>
            <person name="Morin E."/>
            <person name="Kuo A."/>
            <person name="Drula E."/>
            <person name="Varga T."/>
            <person name="Kohler A."/>
            <person name="Feng B."/>
            <person name="Cao Y."/>
            <person name="Lipzen A."/>
            <person name="Daum C."/>
            <person name="Hundley H."/>
            <person name="Pangilinan J."/>
            <person name="Johnson J."/>
            <person name="Barry K."/>
            <person name="LaButti K."/>
            <person name="Ng V."/>
            <person name="Ahrendt S."/>
            <person name="Min B."/>
            <person name="Choi I.G."/>
            <person name="Park H."/>
            <person name="Plett J.M."/>
            <person name="Magnuson J."/>
            <person name="Spatafora J.W."/>
            <person name="Nagy L.G."/>
            <person name="Henrissat B."/>
            <person name="Grigoriev I.V."/>
            <person name="Yang Z.L."/>
            <person name="Xu J."/>
            <person name="Martin F.M."/>
        </authorList>
    </citation>
    <scope>NUCLEOTIDE SEQUENCE</scope>
    <source>
        <strain evidence="2">KKN 215</strain>
    </source>
</reference>
<protein>
    <submittedName>
        <fullName evidence="2">Uncharacterized protein</fullName>
    </submittedName>
</protein>
<evidence type="ECO:0000313" key="3">
    <source>
        <dbReference type="Proteomes" id="UP000813824"/>
    </source>
</evidence>
<feature type="transmembrane region" description="Helical" evidence="1">
    <location>
        <begin position="202"/>
        <end position="222"/>
    </location>
</feature>
<feature type="transmembrane region" description="Helical" evidence="1">
    <location>
        <begin position="53"/>
        <end position="74"/>
    </location>
</feature>
<evidence type="ECO:0000313" key="2">
    <source>
        <dbReference type="EMBL" id="KAH8108069.1"/>
    </source>
</evidence>
<feature type="transmembrane region" description="Helical" evidence="1">
    <location>
        <begin position="86"/>
        <end position="108"/>
    </location>
</feature>
<dbReference type="AlphaFoldDB" id="A0A8K0UYP4"/>
<sequence>MPDWTSPAAIARDLAAFRGFQHALTGLYCWEFVISLDFEWSFITGKRRFRWPLIFYFLARYSALATVVTLMVSLNIGTDRPINCTALYTFLSVAGQFAIGFASLNLALRAMALWGQAKRVVIPLSLGICGHWAVLLPVCVVSGHWQEGMGCQLSASPRLWLMLSFLWAICLDFTVFVLCAYKIARPGLEKRSGLIRMVFKDGLMYLFLAMLANIPAAVLTILNLNQFMQLMCNLFAALASTIGANRAVRRLVTYSSEDFFAYTTQVTPTAKDVSGRPLSLHFARTQAKDTSRSLQIQVEMDALTTVEEGSSKYSTSKKSKL</sequence>
<dbReference type="Proteomes" id="UP000813824">
    <property type="component" value="Unassembled WGS sequence"/>
</dbReference>
<dbReference type="EMBL" id="JAEVFJ010000001">
    <property type="protein sequence ID" value="KAH8108069.1"/>
    <property type="molecule type" value="Genomic_DNA"/>
</dbReference>
<keyword evidence="1" id="KW-1133">Transmembrane helix</keyword>
<gene>
    <name evidence="2" type="ORF">BXZ70DRAFT_1015250</name>
</gene>
<keyword evidence="1" id="KW-0472">Membrane</keyword>
<feature type="transmembrane region" description="Helical" evidence="1">
    <location>
        <begin position="120"/>
        <end position="145"/>
    </location>
</feature>